<gene>
    <name evidence="3" type="ORF">EDB95_4618</name>
</gene>
<feature type="domain" description="CzcB-like barrel-sandwich hybrid" evidence="2">
    <location>
        <begin position="66"/>
        <end position="151"/>
    </location>
</feature>
<comment type="caution">
    <text evidence="3">The sequence shown here is derived from an EMBL/GenBank/DDBJ whole genome shotgun (WGS) entry which is preliminary data.</text>
</comment>
<dbReference type="RefSeq" id="WP_133997829.1">
    <property type="nucleotide sequence ID" value="NZ_SODV01000002.1"/>
</dbReference>
<keyword evidence="4" id="KW-1185">Reference proteome</keyword>
<protein>
    <submittedName>
        <fullName evidence="3">HlyD family secretion protein</fullName>
    </submittedName>
</protein>
<dbReference type="AlphaFoldDB" id="A0A4V3GKT0"/>
<dbReference type="Proteomes" id="UP000294498">
    <property type="component" value="Unassembled WGS sequence"/>
</dbReference>
<name>A0A4V3GKT0_9BACT</name>
<dbReference type="PANTHER" id="PTHR30469">
    <property type="entry name" value="MULTIDRUG RESISTANCE PROTEIN MDTA"/>
    <property type="match status" value="1"/>
</dbReference>
<dbReference type="InterPro" id="IPR011053">
    <property type="entry name" value="Single_hybrid_motif"/>
</dbReference>
<dbReference type="Pfam" id="PF25973">
    <property type="entry name" value="BSH_CzcB"/>
    <property type="match status" value="1"/>
</dbReference>
<dbReference type="SUPFAM" id="SSF51230">
    <property type="entry name" value="Single hybrid motif"/>
    <property type="match status" value="1"/>
</dbReference>
<dbReference type="Gene3D" id="2.40.50.100">
    <property type="match status" value="1"/>
</dbReference>
<dbReference type="PROSITE" id="PS51257">
    <property type="entry name" value="PROKAR_LIPOPROTEIN"/>
    <property type="match status" value="1"/>
</dbReference>
<dbReference type="Gene3D" id="2.40.420.20">
    <property type="match status" value="1"/>
</dbReference>
<dbReference type="EMBL" id="SODV01000002">
    <property type="protein sequence ID" value="TDW96782.1"/>
    <property type="molecule type" value="Genomic_DNA"/>
</dbReference>
<dbReference type="PANTHER" id="PTHR30469:SF15">
    <property type="entry name" value="HLYD FAMILY OF SECRETION PROTEINS"/>
    <property type="match status" value="1"/>
</dbReference>
<feature type="signal peptide" evidence="1">
    <location>
        <begin position="1"/>
        <end position="21"/>
    </location>
</feature>
<evidence type="ECO:0000259" key="2">
    <source>
        <dbReference type="Pfam" id="PF25973"/>
    </source>
</evidence>
<evidence type="ECO:0000256" key="1">
    <source>
        <dbReference type="SAM" id="SignalP"/>
    </source>
</evidence>
<accession>A0A4V3GKT0</accession>
<feature type="chain" id="PRO_5020892897" evidence="1">
    <location>
        <begin position="22"/>
        <end position="311"/>
    </location>
</feature>
<sequence>MRLRYIVMLTLGLGLAACKHAASDEEADANPADAVTPVTLTHPAVGRMDETVEVNAVSSFLLKYYVKANAGGYLVTVNAQLGKYVHKGEDLFILQTKEARSLGNTVTALDTSLHFVGTIHLKSPGDGYITQLTYHAGDYVQDGEQLAVISDETSFVFLLNLPYELKPYLSENRQLQLHLPDGTVIPGTLSEALPSVDPASQTQPYVIRVQTRQSLPENLIAKVTLVKQAKTGAVSLPKAAVLTDETQSQYWIMKMIDSATAVKVPVQKGLETTDRVEILSPSLKATDNVLLTGNYGLGDTAKVSVDTTANQ</sequence>
<dbReference type="OrthoDB" id="1435302at2"/>
<dbReference type="InterPro" id="IPR058647">
    <property type="entry name" value="BSH_CzcB-like"/>
</dbReference>
<proteinExistence type="predicted"/>
<keyword evidence="1" id="KW-0732">Signal</keyword>
<evidence type="ECO:0000313" key="4">
    <source>
        <dbReference type="Proteomes" id="UP000294498"/>
    </source>
</evidence>
<organism evidence="3 4">
    <name type="scientific">Dinghuibacter silviterrae</name>
    <dbReference type="NCBI Taxonomy" id="1539049"/>
    <lineage>
        <taxon>Bacteria</taxon>
        <taxon>Pseudomonadati</taxon>
        <taxon>Bacteroidota</taxon>
        <taxon>Chitinophagia</taxon>
        <taxon>Chitinophagales</taxon>
        <taxon>Chitinophagaceae</taxon>
        <taxon>Dinghuibacter</taxon>
    </lineage>
</organism>
<dbReference type="GO" id="GO:0015562">
    <property type="term" value="F:efflux transmembrane transporter activity"/>
    <property type="evidence" value="ECO:0007669"/>
    <property type="project" value="TreeGrafter"/>
</dbReference>
<reference evidence="3 4" key="1">
    <citation type="submission" date="2019-03" db="EMBL/GenBank/DDBJ databases">
        <title>Genomic Encyclopedia of Type Strains, Phase IV (KMG-IV): sequencing the most valuable type-strain genomes for metagenomic binning, comparative biology and taxonomic classification.</title>
        <authorList>
            <person name="Goeker M."/>
        </authorList>
    </citation>
    <scope>NUCLEOTIDE SEQUENCE [LARGE SCALE GENOMIC DNA]</scope>
    <source>
        <strain evidence="3 4">DSM 100059</strain>
    </source>
</reference>
<evidence type="ECO:0000313" key="3">
    <source>
        <dbReference type="EMBL" id="TDW96782.1"/>
    </source>
</evidence>
<dbReference type="GO" id="GO:1990281">
    <property type="term" value="C:efflux pump complex"/>
    <property type="evidence" value="ECO:0007669"/>
    <property type="project" value="TreeGrafter"/>
</dbReference>